<keyword evidence="2" id="KW-0630">Potassium</keyword>
<sequence length="134" mass="14617">MKVIIFGCGRLGASLAQALSEAGEEVAVIDRDPRAFRLLGNDFQGRTIVGTGGDEEILKEVGIEEADAFAAVTNGDKINIMCSLIAQQIYQVPTVIARIADPKMEEIYRELGLKTLCPTRQSTEVILHLLKDSR</sequence>
<dbReference type="InterPro" id="IPR006036">
    <property type="entry name" value="K_uptake_TrkA"/>
</dbReference>
<dbReference type="PANTHER" id="PTHR43833">
    <property type="entry name" value="POTASSIUM CHANNEL PROTEIN 2-RELATED-RELATED"/>
    <property type="match status" value="1"/>
</dbReference>
<dbReference type="GO" id="GO:0005886">
    <property type="term" value="C:plasma membrane"/>
    <property type="evidence" value="ECO:0007669"/>
    <property type="project" value="InterPro"/>
</dbReference>
<gene>
    <name evidence="4" type="ORF">HYY20_08170</name>
</gene>
<dbReference type="InterPro" id="IPR050721">
    <property type="entry name" value="Trk_Ktr_HKT_K-transport"/>
</dbReference>
<feature type="domain" description="RCK N-terminal" evidence="3">
    <location>
        <begin position="1"/>
        <end position="127"/>
    </location>
</feature>
<accession>A0A932CPC2</accession>
<dbReference type="SUPFAM" id="SSF51735">
    <property type="entry name" value="NAD(P)-binding Rossmann-fold domains"/>
    <property type="match status" value="1"/>
</dbReference>
<dbReference type="Proteomes" id="UP000769766">
    <property type="component" value="Unassembled WGS sequence"/>
</dbReference>
<dbReference type="AlphaFoldDB" id="A0A932CPC2"/>
<dbReference type="PANTHER" id="PTHR43833:SF8">
    <property type="entry name" value="TRK SYSTEM POTASSIUM UPTAKE PROTEIN TRKA"/>
    <property type="match status" value="1"/>
</dbReference>
<proteinExistence type="predicted"/>
<dbReference type="Gene3D" id="3.40.50.720">
    <property type="entry name" value="NAD(P)-binding Rossmann-like Domain"/>
    <property type="match status" value="1"/>
</dbReference>
<dbReference type="InterPro" id="IPR036291">
    <property type="entry name" value="NAD(P)-bd_dom_sf"/>
</dbReference>
<dbReference type="EMBL" id="JACPRF010000247">
    <property type="protein sequence ID" value="MBI2876841.1"/>
    <property type="molecule type" value="Genomic_DNA"/>
</dbReference>
<dbReference type="PRINTS" id="PR00335">
    <property type="entry name" value="KUPTAKETRKA"/>
</dbReference>
<keyword evidence="1" id="KW-0406">Ion transport</keyword>
<evidence type="ECO:0000256" key="2">
    <source>
        <dbReference type="ARBA" id="ARBA00022958"/>
    </source>
</evidence>
<dbReference type="InterPro" id="IPR003148">
    <property type="entry name" value="RCK_N"/>
</dbReference>
<dbReference type="Pfam" id="PF02254">
    <property type="entry name" value="TrkA_N"/>
    <property type="match status" value="1"/>
</dbReference>
<evidence type="ECO:0000313" key="5">
    <source>
        <dbReference type="Proteomes" id="UP000769766"/>
    </source>
</evidence>
<evidence type="ECO:0000313" key="4">
    <source>
        <dbReference type="EMBL" id="MBI2876841.1"/>
    </source>
</evidence>
<evidence type="ECO:0000259" key="3">
    <source>
        <dbReference type="PROSITE" id="PS51201"/>
    </source>
</evidence>
<dbReference type="PROSITE" id="PS51201">
    <property type="entry name" value="RCK_N"/>
    <property type="match status" value="1"/>
</dbReference>
<keyword evidence="1" id="KW-0813">Transport</keyword>
<protein>
    <submittedName>
        <fullName evidence="4">TrkA family potassium uptake protein</fullName>
    </submittedName>
</protein>
<dbReference type="GO" id="GO:0015079">
    <property type="term" value="F:potassium ion transmembrane transporter activity"/>
    <property type="evidence" value="ECO:0007669"/>
    <property type="project" value="InterPro"/>
</dbReference>
<evidence type="ECO:0000256" key="1">
    <source>
        <dbReference type="ARBA" id="ARBA00022538"/>
    </source>
</evidence>
<name>A0A932CPC2_UNCTE</name>
<comment type="caution">
    <text evidence="4">The sequence shown here is derived from an EMBL/GenBank/DDBJ whole genome shotgun (WGS) entry which is preliminary data.</text>
</comment>
<keyword evidence="1" id="KW-0633">Potassium transport</keyword>
<reference evidence="4" key="1">
    <citation type="submission" date="2020-07" db="EMBL/GenBank/DDBJ databases">
        <title>Huge and variable diversity of episymbiotic CPR bacteria and DPANN archaea in groundwater ecosystems.</title>
        <authorList>
            <person name="He C.Y."/>
            <person name="Keren R."/>
            <person name="Whittaker M."/>
            <person name="Farag I.F."/>
            <person name="Doudna J."/>
            <person name="Cate J.H.D."/>
            <person name="Banfield J.F."/>
        </authorList>
    </citation>
    <scope>NUCLEOTIDE SEQUENCE</scope>
    <source>
        <strain evidence="4">NC_groundwater_672_Ag_B-0.1um_62_36</strain>
    </source>
</reference>
<organism evidence="4 5">
    <name type="scientific">Tectimicrobiota bacterium</name>
    <dbReference type="NCBI Taxonomy" id="2528274"/>
    <lineage>
        <taxon>Bacteria</taxon>
        <taxon>Pseudomonadati</taxon>
        <taxon>Nitrospinota/Tectimicrobiota group</taxon>
        <taxon>Candidatus Tectimicrobiota</taxon>
    </lineage>
</organism>